<dbReference type="GO" id="GO:0043211">
    <property type="term" value="F:ABC-type carbohydrate transporter activity"/>
    <property type="evidence" value="ECO:0007669"/>
    <property type="project" value="UniProtKB-UniRule"/>
</dbReference>
<reference evidence="13 14" key="1">
    <citation type="submission" date="2010-01" db="EMBL/GenBank/DDBJ databases">
        <authorList>
            <person name="Weinstock G."/>
            <person name="Sodergren E."/>
            <person name="Clifton S."/>
            <person name="Fulton L."/>
            <person name="Fulton B."/>
            <person name="Courtney L."/>
            <person name="Fronick C."/>
            <person name="Harrison M."/>
            <person name="Strong C."/>
            <person name="Farmer C."/>
            <person name="Delahaunty K."/>
            <person name="Markovic C."/>
            <person name="Hall O."/>
            <person name="Minx P."/>
            <person name="Tomlinson C."/>
            <person name="Mitreva M."/>
            <person name="Nelson J."/>
            <person name="Hou S."/>
            <person name="Wollam A."/>
            <person name="Pepin K.H."/>
            <person name="Johnson M."/>
            <person name="Bhonagiri V."/>
            <person name="Nash W.E."/>
            <person name="Warren W."/>
            <person name="Chinwalla A."/>
            <person name="Mardis E.R."/>
            <person name="Wilson R.K."/>
        </authorList>
    </citation>
    <scope>NUCLEOTIDE SEQUENCE [LARGE SCALE GENOMIC DNA]</scope>
    <source>
        <strain evidence="13 14">DSM 13479</strain>
    </source>
</reference>
<dbReference type="EMBL" id="ACIO01000235">
    <property type="protein sequence ID" value="EFC98837.1"/>
    <property type="molecule type" value="Genomic_DNA"/>
</dbReference>
<dbReference type="EC" id="7.5.2.11" evidence="11"/>
<comment type="subcellular location">
    <subcellularLocation>
        <location evidence="2">Cell inner membrane</location>
    </subcellularLocation>
    <subcellularLocation>
        <location evidence="1 11">Cell membrane</location>
        <topology evidence="1 11">Peripheral membrane protein</topology>
    </subcellularLocation>
</comment>
<evidence type="ECO:0000313" key="14">
    <source>
        <dbReference type="Proteomes" id="UP000004968"/>
    </source>
</evidence>
<evidence type="ECO:0000256" key="4">
    <source>
        <dbReference type="ARBA" id="ARBA00022475"/>
    </source>
</evidence>
<evidence type="ECO:0000256" key="3">
    <source>
        <dbReference type="ARBA" id="ARBA00022448"/>
    </source>
</evidence>
<proteinExistence type="inferred from homology"/>
<evidence type="ECO:0000256" key="11">
    <source>
        <dbReference type="RuleBase" id="RU367029"/>
    </source>
</evidence>
<evidence type="ECO:0000256" key="9">
    <source>
        <dbReference type="ARBA" id="ARBA00022967"/>
    </source>
</evidence>
<comment type="similarity">
    <text evidence="11">Belongs to the ABC transporter superfamily.</text>
</comment>
<dbReference type="CDD" id="cd03216">
    <property type="entry name" value="ABC_Carb_Monos_I"/>
    <property type="match status" value="1"/>
</dbReference>
<organism evidence="13 14">
    <name type="scientific">Hungatella hathewayi DSM 13479</name>
    <dbReference type="NCBI Taxonomy" id="566550"/>
    <lineage>
        <taxon>Bacteria</taxon>
        <taxon>Bacillati</taxon>
        <taxon>Bacillota</taxon>
        <taxon>Clostridia</taxon>
        <taxon>Lachnospirales</taxon>
        <taxon>Lachnospiraceae</taxon>
        <taxon>Hungatella</taxon>
    </lineage>
</organism>
<keyword evidence="9 11" id="KW-1278">Translocase</keyword>
<keyword evidence="6" id="KW-0677">Repeat</keyword>
<keyword evidence="8 11" id="KW-0067">ATP-binding</keyword>
<dbReference type="PROSITE" id="PS50893">
    <property type="entry name" value="ABC_TRANSPORTER_2"/>
    <property type="match status" value="2"/>
</dbReference>
<evidence type="ECO:0000256" key="5">
    <source>
        <dbReference type="ARBA" id="ARBA00022597"/>
    </source>
</evidence>
<dbReference type="Gene3D" id="3.40.50.300">
    <property type="entry name" value="P-loop containing nucleotide triphosphate hydrolases"/>
    <property type="match status" value="2"/>
</dbReference>
<comment type="function">
    <text evidence="11">Part of an ABC transporter complex involved in carbohydrate import. Could be involved in ribose, galactose and/or methyl galactoside import. Responsible for energy coupling to the transport system.</text>
</comment>
<dbReference type="AlphaFoldDB" id="D3AH62"/>
<keyword evidence="7 11" id="KW-0547">Nucleotide-binding</keyword>
<dbReference type="Proteomes" id="UP000004968">
    <property type="component" value="Unassembled WGS sequence"/>
</dbReference>
<feature type="domain" description="ABC transporter" evidence="12">
    <location>
        <begin position="36"/>
        <end position="275"/>
    </location>
</feature>
<dbReference type="HOGENOM" id="CLU_000604_92_3_9"/>
<keyword evidence="3 11" id="KW-0813">Transport</keyword>
<dbReference type="InterPro" id="IPR003593">
    <property type="entry name" value="AAA+_ATPase"/>
</dbReference>
<evidence type="ECO:0000256" key="8">
    <source>
        <dbReference type="ARBA" id="ARBA00022840"/>
    </source>
</evidence>
<evidence type="ECO:0000259" key="12">
    <source>
        <dbReference type="PROSITE" id="PS50893"/>
    </source>
</evidence>
<dbReference type="FunFam" id="3.40.50.300:FF:000127">
    <property type="entry name" value="Ribose import ATP-binding protein RbsA"/>
    <property type="match status" value="1"/>
</dbReference>
<evidence type="ECO:0000256" key="10">
    <source>
        <dbReference type="ARBA" id="ARBA00023136"/>
    </source>
</evidence>
<dbReference type="InterPro" id="IPR027417">
    <property type="entry name" value="P-loop_NTPase"/>
</dbReference>
<keyword evidence="5 11" id="KW-0762">Sugar transport</keyword>
<dbReference type="GO" id="GO:0005524">
    <property type="term" value="F:ATP binding"/>
    <property type="evidence" value="ECO:0007669"/>
    <property type="project" value="UniProtKB-UniRule"/>
</dbReference>
<evidence type="ECO:0000256" key="6">
    <source>
        <dbReference type="ARBA" id="ARBA00022737"/>
    </source>
</evidence>
<sequence length="532" mass="59297">MIRVELPAYRSGHCCEGNDRITEIGEDSMEDKSIILEMKNISKSFPGVKALNSVSFTLRRGTVHALMGENGAGKSTLMKCAFGLYDPDEGEVYFNGSQVHFDNPRQGLEAGISMIHQELNPIRRRSIAENIWVGRMPEKKIAGLSFIDHKKMYEETRRLFDQLHMEADPRTQAIELSASVLQLGEIARSISYGAKVIIMDEPTSSLTETETATLFEVIHKLTSEGIAIVYISHKIDEILKISDEVTIMRDGCRIGTWPAEELTEELIVNRMVGRQMDNWFPELDNKPGEVVLEVKNFTSPNPMSFQDCSFQLRRGEILGLGGLVGAQRTELMEALFGIRSIKSGEVYKDGKKITIKSSADAIANKIGLLTEERRATGIIPGASVLDNTVIAKLGEYSNVLGMLDLKKCRQDTDEYIKTMNIKTPTRDTRIADLSGGNQQKVLLARWLLTNPDILILDEPTRGIDVGAKYEIYTIMLNLAKEGKSIIMISSEMPELMGMSNRVMIMCEGHVTGFLEGKDIDDSKIMQFASKVS</sequence>
<name>D3AH62_9FIRM</name>
<dbReference type="GO" id="GO:0005886">
    <property type="term" value="C:plasma membrane"/>
    <property type="evidence" value="ECO:0007669"/>
    <property type="project" value="UniProtKB-SubCell"/>
</dbReference>
<protein>
    <recommendedName>
        <fullName evidence="11">Ribose/galactose/methyl galactoside import ATP-binding protein</fullName>
        <ecNumber evidence="11">7.5.2.11</ecNumber>
    </recommendedName>
</protein>
<dbReference type="InterPro" id="IPR003439">
    <property type="entry name" value="ABC_transporter-like_ATP-bd"/>
</dbReference>
<keyword evidence="4 11" id="KW-1003">Cell membrane</keyword>
<comment type="catalytic activity">
    <reaction evidence="11">
        <text>D-galactose(out) + ATP + H2O = D-galactose(in) + ADP + phosphate + H(+)</text>
        <dbReference type="Rhea" id="RHEA:60156"/>
        <dbReference type="ChEBI" id="CHEBI:4139"/>
        <dbReference type="ChEBI" id="CHEBI:15377"/>
        <dbReference type="ChEBI" id="CHEBI:15378"/>
        <dbReference type="ChEBI" id="CHEBI:30616"/>
        <dbReference type="ChEBI" id="CHEBI:43474"/>
        <dbReference type="ChEBI" id="CHEBI:456216"/>
        <dbReference type="EC" id="7.5.2.11"/>
    </reaction>
</comment>
<comment type="caution">
    <text evidence="13">The sequence shown here is derived from an EMBL/GenBank/DDBJ whole genome shotgun (WGS) entry which is preliminary data.</text>
</comment>
<gene>
    <name evidence="13" type="ORF">CLOSTHATH_02949</name>
</gene>
<evidence type="ECO:0000256" key="1">
    <source>
        <dbReference type="ARBA" id="ARBA00004202"/>
    </source>
</evidence>
<dbReference type="SMART" id="SM00382">
    <property type="entry name" value="AAA"/>
    <property type="match status" value="2"/>
</dbReference>
<dbReference type="PANTHER" id="PTHR43790:SF7">
    <property type="entry name" value="GALACTOSE_METHYL GALACTOSIDE IMPORT ATP-BINDING PROTEIN MGLA"/>
    <property type="match status" value="1"/>
</dbReference>
<dbReference type="SUPFAM" id="SSF52540">
    <property type="entry name" value="P-loop containing nucleoside triphosphate hydrolases"/>
    <property type="match status" value="2"/>
</dbReference>
<keyword evidence="10 11" id="KW-0472">Membrane</keyword>
<accession>D3AH62</accession>
<evidence type="ECO:0000256" key="2">
    <source>
        <dbReference type="ARBA" id="ARBA00004533"/>
    </source>
</evidence>
<evidence type="ECO:0000313" key="13">
    <source>
        <dbReference type="EMBL" id="EFC98837.1"/>
    </source>
</evidence>
<dbReference type="PROSITE" id="PS00211">
    <property type="entry name" value="ABC_TRANSPORTER_1"/>
    <property type="match status" value="1"/>
</dbReference>
<dbReference type="PANTHER" id="PTHR43790">
    <property type="entry name" value="CARBOHYDRATE TRANSPORT ATP-BINDING PROTEIN MG119-RELATED"/>
    <property type="match status" value="1"/>
</dbReference>
<dbReference type="GO" id="GO:0015749">
    <property type="term" value="P:monosaccharide transmembrane transport"/>
    <property type="evidence" value="ECO:0007669"/>
    <property type="project" value="UniProtKB-ARBA"/>
</dbReference>
<feature type="domain" description="ABC transporter" evidence="12">
    <location>
        <begin position="290"/>
        <end position="532"/>
    </location>
</feature>
<dbReference type="GO" id="GO:0016887">
    <property type="term" value="F:ATP hydrolysis activity"/>
    <property type="evidence" value="ECO:0007669"/>
    <property type="project" value="InterPro"/>
</dbReference>
<dbReference type="Pfam" id="PF00005">
    <property type="entry name" value="ABC_tran"/>
    <property type="match status" value="2"/>
</dbReference>
<dbReference type="InterPro" id="IPR017871">
    <property type="entry name" value="ABC_transporter-like_CS"/>
</dbReference>
<dbReference type="FunFam" id="3.40.50.300:FF:000126">
    <property type="entry name" value="Galactose/methyl galactoside import ATP-binding protein MglA"/>
    <property type="match status" value="1"/>
</dbReference>
<evidence type="ECO:0000256" key="7">
    <source>
        <dbReference type="ARBA" id="ARBA00022741"/>
    </source>
</evidence>
<dbReference type="CDD" id="cd03215">
    <property type="entry name" value="ABC_Carb_Monos_II"/>
    <property type="match status" value="1"/>
</dbReference>
<dbReference type="InterPro" id="IPR050107">
    <property type="entry name" value="ABC_carbohydrate_import_ATPase"/>
</dbReference>